<keyword evidence="1 2" id="KW-0732">Signal</keyword>
<dbReference type="Pfam" id="PF13517">
    <property type="entry name" value="FG-GAP_3"/>
    <property type="match status" value="1"/>
</dbReference>
<evidence type="ECO:0000313" key="3">
    <source>
        <dbReference type="EMBL" id="QDV70024.1"/>
    </source>
</evidence>
<sequence length="392" mass="43775" precursor="true">MRSATLALLLCSVGLSTLQAQTTYKKLHLTDKFHCEGAYYGDFNRDGKQDIVSGPYWYAGPDFQTRHEIRTPEAFDPHGYSDNFLTYTGDFNGDGWDDVLYVPWPGKDAVWHENPAGKQGHWKSHAALKNVGNESQGWGDVDGDGRPDLIYNIDGFLGYGTWDPKQPEKPWVFHPVSEQRGYQKYTHGAGLGDLDGDGLTDIIEAAGWWQQPKTPEAGKPWIWHPFEFAQAAAHMLVYDVDGDGHNDLITSWHCHMYGLVWYQQVRNEAGEISFKQHVILPSKPDTSTADLRISQMHALQLIDMNGDGLKDILTGKRFWAHGPNGDAEPNAPAVVYWFELKRDAKGSVQFVPHQVDDDSGVGTQVAATDLNGDELPDVIVGNKKGTYVFLSE</sequence>
<dbReference type="RefSeq" id="WP_145098543.1">
    <property type="nucleotide sequence ID" value="NZ_CP036348.1"/>
</dbReference>
<protein>
    <submittedName>
        <fullName evidence="3">FG-GAP repeat protein</fullName>
    </submittedName>
</protein>
<dbReference type="SUPFAM" id="SSF69318">
    <property type="entry name" value="Integrin alpha N-terminal domain"/>
    <property type="match status" value="1"/>
</dbReference>
<name>A0A518JWV9_9BACT</name>
<dbReference type="OrthoDB" id="228608at2"/>
<organism evidence="3 4">
    <name type="scientific">Rosistilla carotiformis</name>
    <dbReference type="NCBI Taxonomy" id="2528017"/>
    <lineage>
        <taxon>Bacteria</taxon>
        <taxon>Pseudomonadati</taxon>
        <taxon>Planctomycetota</taxon>
        <taxon>Planctomycetia</taxon>
        <taxon>Pirellulales</taxon>
        <taxon>Pirellulaceae</taxon>
        <taxon>Rosistilla</taxon>
    </lineage>
</organism>
<proteinExistence type="predicted"/>
<evidence type="ECO:0000256" key="2">
    <source>
        <dbReference type="SAM" id="SignalP"/>
    </source>
</evidence>
<dbReference type="InterPro" id="IPR013517">
    <property type="entry name" value="FG-GAP"/>
</dbReference>
<dbReference type="PANTHER" id="PTHR46580:SF4">
    <property type="entry name" value="ATP_GTP-BINDING PROTEIN"/>
    <property type="match status" value="1"/>
</dbReference>
<keyword evidence="4" id="KW-1185">Reference proteome</keyword>
<dbReference type="InterPro" id="IPR028994">
    <property type="entry name" value="Integrin_alpha_N"/>
</dbReference>
<dbReference type="AlphaFoldDB" id="A0A518JWV9"/>
<feature type="chain" id="PRO_5021898778" evidence="2">
    <location>
        <begin position="21"/>
        <end position="392"/>
    </location>
</feature>
<dbReference type="KEGG" id="rcf:Poly24_37430"/>
<accession>A0A518JWV9</accession>
<evidence type="ECO:0000313" key="4">
    <source>
        <dbReference type="Proteomes" id="UP000315082"/>
    </source>
</evidence>
<dbReference type="Gene3D" id="2.130.10.130">
    <property type="entry name" value="Integrin alpha, N-terminal"/>
    <property type="match status" value="2"/>
</dbReference>
<dbReference type="PANTHER" id="PTHR46580">
    <property type="entry name" value="SENSOR KINASE-RELATED"/>
    <property type="match status" value="1"/>
</dbReference>
<evidence type="ECO:0000256" key="1">
    <source>
        <dbReference type="ARBA" id="ARBA00022729"/>
    </source>
</evidence>
<reference evidence="3 4" key="1">
    <citation type="submission" date="2019-02" db="EMBL/GenBank/DDBJ databases">
        <title>Deep-cultivation of Planctomycetes and their phenomic and genomic characterization uncovers novel biology.</title>
        <authorList>
            <person name="Wiegand S."/>
            <person name="Jogler M."/>
            <person name="Boedeker C."/>
            <person name="Pinto D."/>
            <person name="Vollmers J."/>
            <person name="Rivas-Marin E."/>
            <person name="Kohn T."/>
            <person name="Peeters S.H."/>
            <person name="Heuer A."/>
            <person name="Rast P."/>
            <person name="Oberbeckmann S."/>
            <person name="Bunk B."/>
            <person name="Jeske O."/>
            <person name="Meyerdierks A."/>
            <person name="Storesund J.E."/>
            <person name="Kallscheuer N."/>
            <person name="Luecker S."/>
            <person name="Lage O.M."/>
            <person name="Pohl T."/>
            <person name="Merkel B.J."/>
            <person name="Hornburger P."/>
            <person name="Mueller R.-W."/>
            <person name="Bruemmer F."/>
            <person name="Labrenz M."/>
            <person name="Spormann A.M."/>
            <person name="Op den Camp H."/>
            <person name="Overmann J."/>
            <person name="Amann R."/>
            <person name="Jetten M.S.M."/>
            <person name="Mascher T."/>
            <person name="Medema M.H."/>
            <person name="Devos D.P."/>
            <person name="Kaster A.-K."/>
            <person name="Ovreas L."/>
            <person name="Rohde M."/>
            <person name="Galperin M.Y."/>
            <person name="Jogler C."/>
        </authorList>
    </citation>
    <scope>NUCLEOTIDE SEQUENCE [LARGE SCALE GENOMIC DNA]</scope>
    <source>
        <strain evidence="3 4">Poly24</strain>
    </source>
</reference>
<dbReference type="Proteomes" id="UP000315082">
    <property type="component" value="Chromosome"/>
</dbReference>
<feature type="signal peptide" evidence="2">
    <location>
        <begin position="1"/>
        <end position="20"/>
    </location>
</feature>
<dbReference type="EMBL" id="CP036348">
    <property type="protein sequence ID" value="QDV70024.1"/>
    <property type="molecule type" value="Genomic_DNA"/>
</dbReference>
<gene>
    <name evidence="3" type="ORF">Poly24_37430</name>
</gene>